<comment type="similarity">
    <text evidence="1">Belongs to the GST superfamily.</text>
</comment>
<proteinExistence type="inferred from homology"/>
<protein>
    <recommendedName>
        <fullName evidence="6">Glutathione S-transferase</fullName>
    </recommendedName>
</protein>
<dbReference type="EMBL" id="JAKWBI020000069">
    <property type="protein sequence ID" value="KAJ2903874.1"/>
    <property type="molecule type" value="Genomic_DNA"/>
</dbReference>
<dbReference type="PROSITE" id="PS50405">
    <property type="entry name" value="GST_CTER"/>
    <property type="match status" value="1"/>
</dbReference>
<comment type="caution">
    <text evidence="4">The sequence shown here is derived from an EMBL/GenBank/DDBJ whole genome shotgun (WGS) entry which is preliminary data.</text>
</comment>
<dbReference type="InterPro" id="IPR010987">
    <property type="entry name" value="Glutathione-S-Trfase_C-like"/>
</dbReference>
<dbReference type="Gene3D" id="1.20.1050.10">
    <property type="match status" value="1"/>
</dbReference>
<dbReference type="PANTHER" id="PTHR43968">
    <property type="match status" value="1"/>
</dbReference>
<keyword evidence="5" id="KW-1185">Reference proteome</keyword>
<dbReference type="SUPFAM" id="SSF52833">
    <property type="entry name" value="Thioredoxin-like"/>
    <property type="match status" value="1"/>
</dbReference>
<dbReference type="PROSITE" id="PS50404">
    <property type="entry name" value="GST_NTER"/>
    <property type="match status" value="1"/>
</dbReference>
<reference evidence="4" key="1">
    <citation type="submission" date="2022-07" db="EMBL/GenBank/DDBJ databases">
        <title>Draft genome sequence of Zalerion maritima ATCC 34329, a (micro)plastics degrading marine fungus.</title>
        <authorList>
            <person name="Paco A."/>
            <person name="Goncalves M.F.M."/>
            <person name="Rocha-Santos T.A.P."/>
            <person name="Alves A."/>
        </authorList>
    </citation>
    <scope>NUCLEOTIDE SEQUENCE</scope>
    <source>
        <strain evidence="4">ATCC 34329</strain>
    </source>
</reference>
<gene>
    <name evidence="4" type="ORF">MKZ38_009257</name>
</gene>
<dbReference type="GO" id="GO:0005737">
    <property type="term" value="C:cytoplasm"/>
    <property type="evidence" value="ECO:0007669"/>
    <property type="project" value="TreeGrafter"/>
</dbReference>
<evidence type="ECO:0000313" key="4">
    <source>
        <dbReference type="EMBL" id="KAJ2903874.1"/>
    </source>
</evidence>
<evidence type="ECO:0000259" key="2">
    <source>
        <dbReference type="PROSITE" id="PS50404"/>
    </source>
</evidence>
<dbReference type="SFLD" id="SFLDS00019">
    <property type="entry name" value="Glutathione_Transferase_(cytos"/>
    <property type="match status" value="1"/>
</dbReference>
<dbReference type="InterPro" id="IPR040079">
    <property type="entry name" value="Glutathione_S-Trfase"/>
</dbReference>
<dbReference type="PANTHER" id="PTHR43968:SF13">
    <property type="entry name" value="GLUTATHIONE TRANSFERASE OMEGA-1"/>
    <property type="match status" value="1"/>
</dbReference>
<feature type="domain" description="GST C-terminal" evidence="3">
    <location>
        <begin position="127"/>
        <end position="264"/>
    </location>
</feature>
<dbReference type="InterPro" id="IPR036282">
    <property type="entry name" value="Glutathione-S-Trfase_C_sf"/>
</dbReference>
<name>A0AAD5RTI5_9PEZI</name>
<dbReference type="Proteomes" id="UP001201980">
    <property type="component" value="Unassembled WGS sequence"/>
</dbReference>
<evidence type="ECO:0000259" key="3">
    <source>
        <dbReference type="PROSITE" id="PS50405"/>
    </source>
</evidence>
<dbReference type="SFLD" id="SFLDG00358">
    <property type="entry name" value="Main_(cytGST)"/>
    <property type="match status" value="1"/>
</dbReference>
<evidence type="ECO:0000256" key="1">
    <source>
        <dbReference type="ARBA" id="ARBA00007409"/>
    </source>
</evidence>
<dbReference type="InterPro" id="IPR050983">
    <property type="entry name" value="GST_Omega/HSP26"/>
</dbReference>
<accession>A0AAD5RTI5</accession>
<dbReference type="InterPro" id="IPR004045">
    <property type="entry name" value="Glutathione_S-Trfase_N"/>
</dbReference>
<organism evidence="4 5">
    <name type="scientific">Zalerion maritima</name>
    <dbReference type="NCBI Taxonomy" id="339359"/>
    <lineage>
        <taxon>Eukaryota</taxon>
        <taxon>Fungi</taxon>
        <taxon>Dikarya</taxon>
        <taxon>Ascomycota</taxon>
        <taxon>Pezizomycotina</taxon>
        <taxon>Sordariomycetes</taxon>
        <taxon>Lulworthiomycetidae</taxon>
        <taxon>Lulworthiales</taxon>
        <taxon>Lulworthiaceae</taxon>
        <taxon>Zalerion</taxon>
    </lineage>
</organism>
<evidence type="ECO:0008006" key="6">
    <source>
        <dbReference type="Google" id="ProtNLM"/>
    </source>
</evidence>
<dbReference type="AlphaFoldDB" id="A0AAD5RTI5"/>
<dbReference type="SUPFAM" id="SSF47616">
    <property type="entry name" value="GST C-terminal domain-like"/>
    <property type="match status" value="1"/>
</dbReference>
<evidence type="ECO:0000313" key="5">
    <source>
        <dbReference type="Proteomes" id="UP001201980"/>
    </source>
</evidence>
<feature type="domain" description="GST N-terminal" evidence="2">
    <location>
        <begin position="27"/>
        <end position="117"/>
    </location>
</feature>
<dbReference type="CDD" id="cd00299">
    <property type="entry name" value="GST_C_family"/>
    <property type="match status" value="1"/>
</dbReference>
<dbReference type="Gene3D" id="3.40.30.10">
    <property type="entry name" value="Glutaredoxin"/>
    <property type="match status" value="1"/>
</dbReference>
<dbReference type="Pfam" id="PF13410">
    <property type="entry name" value="GST_C_2"/>
    <property type="match status" value="1"/>
</dbReference>
<dbReference type="InterPro" id="IPR036249">
    <property type="entry name" value="Thioredoxin-like_sf"/>
</dbReference>
<dbReference type="Pfam" id="PF13409">
    <property type="entry name" value="GST_N_2"/>
    <property type="match status" value="1"/>
</dbReference>
<sequence length="288" mass="32741">MSTIDTSIDPKPTGSAAILAAEHSAPHPLILYGGWFCPFVQRTWIVLTEKCIPYQYIEINPYKKAPEFIALNPRGLVPTLAVPSSQTSGSSGEGQTQALYESNIVCEYLDEEYRGEVKFGPSLLPGTSYERARCKLWMDHISSKIVPSFYKLLQHTPEKAYLLDEAREQLHAGIKTLTREMKEEESGPWFLGDTFTMVDVCLAPWAKRLWLIDHYKPGGCGFPEKGEAGEEEEVWRRWRLWLDAILHRESVLKTSSSDEMYIDVYRRYAEDTTSSLVGQATRKGERLP</sequence>